<evidence type="ECO:0000256" key="1">
    <source>
        <dbReference type="SAM" id="MobiDB-lite"/>
    </source>
</evidence>
<keyword evidence="5" id="KW-1185">Reference proteome</keyword>
<keyword evidence="2" id="KW-0472">Membrane</keyword>
<feature type="region of interest" description="Disordered" evidence="1">
    <location>
        <begin position="1"/>
        <end position="51"/>
    </location>
</feature>
<protein>
    <recommendedName>
        <fullName evidence="3">DUF1023 domain-containing protein</fullName>
    </recommendedName>
</protein>
<feature type="transmembrane region" description="Helical" evidence="2">
    <location>
        <begin position="56"/>
        <end position="75"/>
    </location>
</feature>
<dbReference type="InterPro" id="IPR010427">
    <property type="entry name" value="DUF1023"/>
</dbReference>
<evidence type="ECO:0000313" key="5">
    <source>
        <dbReference type="Proteomes" id="UP000645555"/>
    </source>
</evidence>
<keyword evidence="2" id="KW-1133">Transmembrane helix</keyword>
<reference evidence="4" key="2">
    <citation type="submission" date="2020-09" db="EMBL/GenBank/DDBJ databases">
        <authorList>
            <person name="Sun Q."/>
            <person name="Ohkuma M."/>
        </authorList>
    </citation>
    <scope>NUCLEOTIDE SEQUENCE</scope>
    <source>
        <strain evidence="4">JCM 4956</strain>
    </source>
</reference>
<reference evidence="4" key="1">
    <citation type="journal article" date="2014" name="Int. J. Syst. Evol. Microbiol.">
        <title>Complete genome sequence of Corynebacterium casei LMG S-19264T (=DSM 44701T), isolated from a smear-ripened cheese.</title>
        <authorList>
            <consortium name="US DOE Joint Genome Institute (JGI-PGF)"/>
            <person name="Walter F."/>
            <person name="Albersmeier A."/>
            <person name="Kalinowski J."/>
            <person name="Ruckert C."/>
        </authorList>
    </citation>
    <scope>NUCLEOTIDE SEQUENCE</scope>
    <source>
        <strain evidence="4">JCM 4956</strain>
    </source>
</reference>
<feature type="domain" description="DUF1023" evidence="3">
    <location>
        <begin position="140"/>
        <end position="309"/>
    </location>
</feature>
<keyword evidence="2" id="KW-0812">Transmembrane</keyword>
<evidence type="ECO:0000313" key="4">
    <source>
        <dbReference type="EMBL" id="GGX44546.1"/>
    </source>
</evidence>
<evidence type="ECO:0000256" key="2">
    <source>
        <dbReference type="SAM" id="Phobius"/>
    </source>
</evidence>
<sequence length="368" mass="38131">MGVREGRFAAQGLDGRVAGRQGRGPQQKRGAPPVNEPARGRALGRGSPPTRGRRRLRALLAVLVAAAVVVPLTAASRPRIPAPFPADLAVPTASTLEDAYASNRANAESAARMAAAHGDLHRASADDALAQPSRRLLTFDGRGSGRVTEVFGDLAHAHRVAVLVPGADTSLDTYERFRASAAAVHDALAQRGSGGRDTAVVAWLGYTTPDTVSTSALTPGRADEAAPELREFVSTMRGITGPDTRISILCHSYGSVVCGRAADRLNIEELVLLASPGAGTESVAGLRTRARVWAARGGGDWVAEVPKIEVDLLGTTVGFGSDPVSPGFGARVFSAGGGGHSDYFRPGSVSLANLARIVLGETTEVTRA</sequence>
<accession>A0A918K298</accession>
<comment type="caution">
    <text evidence="4">The sequence shown here is derived from an EMBL/GenBank/DDBJ whole genome shotgun (WGS) entry which is preliminary data.</text>
</comment>
<dbReference type="InterPro" id="IPR029058">
    <property type="entry name" value="AB_hydrolase_fold"/>
</dbReference>
<name>A0A918K298_9ACTN</name>
<evidence type="ECO:0000259" key="3">
    <source>
        <dbReference type="Pfam" id="PF06259"/>
    </source>
</evidence>
<dbReference type="Gene3D" id="3.40.50.1820">
    <property type="entry name" value="alpha/beta hydrolase"/>
    <property type="match status" value="1"/>
</dbReference>
<dbReference type="Pfam" id="PF06259">
    <property type="entry name" value="Abhydrolase_8"/>
    <property type="match status" value="1"/>
</dbReference>
<gene>
    <name evidence="4" type="ORF">GCM10010515_09290</name>
</gene>
<proteinExistence type="predicted"/>
<feature type="compositionally biased region" description="Low complexity" evidence="1">
    <location>
        <begin position="18"/>
        <end position="33"/>
    </location>
</feature>
<dbReference type="Proteomes" id="UP000645555">
    <property type="component" value="Unassembled WGS sequence"/>
</dbReference>
<dbReference type="SUPFAM" id="SSF53474">
    <property type="entry name" value="alpha/beta-Hydrolases"/>
    <property type="match status" value="1"/>
</dbReference>
<organism evidence="4 5">
    <name type="scientific">Streptomyces fructofermentans</name>
    <dbReference type="NCBI Taxonomy" id="152141"/>
    <lineage>
        <taxon>Bacteria</taxon>
        <taxon>Bacillati</taxon>
        <taxon>Actinomycetota</taxon>
        <taxon>Actinomycetes</taxon>
        <taxon>Kitasatosporales</taxon>
        <taxon>Streptomycetaceae</taxon>
        <taxon>Streptomyces</taxon>
    </lineage>
</organism>
<dbReference type="AlphaFoldDB" id="A0A918K298"/>
<dbReference type="EMBL" id="BMWD01000002">
    <property type="protein sequence ID" value="GGX44546.1"/>
    <property type="molecule type" value="Genomic_DNA"/>
</dbReference>